<dbReference type="EMBL" id="JH431728">
    <property type="status" value="NOT_ANNOTATED_CDS"/>
    <property type="molecule type" value="Genomic_DNA"/>
</dbReference>
<evidence type="ECO:0000313" key="4">
    <source>
        <dbReference type="Proteomes" id="UP000014500"/>
    </source>
</evidence>
<reference evidence="4" key="1">
    <citation type="submission" date="2011-05" db="EMBL/GenBank/DDBJ databases">
        <authorList>
            <person name="Richards S.R."/>
            <person name="Qu J."/>
            <person name="Jiang H."/>
            <person name="Jhangiani S.N."/>
            <person name="Agravi P."/>
            <person name="Goodspeed R."/>
            <person name="Gross S."/>
            <person name="Mandapat C."/>
            <person name="Jackson L."/>
            <person name="Mathew T."/>
            <person name="Pu L."/>
            <person name="Thornton R."/>
            <person name="Saada N."/>
            <person name="Wilczek-Boney K.B."/>
            <person name="Lee S."/>
            <person name="Kovar C."/>
            <person name="Wu Y."/>
            <person name="Scherer S.E."/>
            <person name="Worley K.C."/>
            <person name="Muzny D.M."/>
            <person name="Gibbs R."/>
        </authorList>
    </citation>
    <scope>NUCLEOTIDE SEQUENCE</scope>
    <source>
        <strain evidence="4">Brora</strain>
    </source>
</reference>
<dbReference type="Pfam" id="PF03456">
    <property type="entry name" value="uDENN"/>
    <property type="match status" value="1"/>
</dbReference>
<dbReference type="InterPro" id="IPR001194">
    <property type="entry name" value="cDENN_dom"/>
</dbReference>
<dbReference type="HOGENOM" id="CLU_314570_0_0_1"/>
<reference evidence="3" key="2">
    <citation type="submission" date="2015-02" db="UniProtKB">
        <authorList>
            <consortium name="EnsemblMetazoa"/>
        </authorList>
    </citation>
    <scope>IDENTIFICATION</scope>
</reference>
<evidence type="ECO:0000259" key="2">
    <source>
        <dbReference type="PROSITE" id="PS50211"/>
    </source>
</evidence>
<evidence type="ECO:0000256" key="1">
    <source>
        <dbReference type="SAM" id="MobiDB-lite"/>
    </source>
</evidence>
<name>T1IZY6_STRMM</name>
<dbReference type="SMART" id="SM00799">
    <property type="entry name" value="DENN"/>
    <property type="match status" value="1"/>
</dbReference>
<feature type="domain" description="UDENN" evidence="2">
    <location>
        <begin position="501"/>
        <end position="878"/>
    </location>
</feature>
<dbReference type="PANTHER" id="PTHR15288">
    <property type="entry name" value="DENN DOMAIN-CONTAINING PROTEIN 2"/>
    <property type="match status" value="1"/>
</dbReference>
<proteinExistence type="predicted"/>
<dbReference type="FunFam" id="3.40.50.11500:FF:000004">
    <property type="entry name" value="DENN domain-containing protein 2C isoform X1"/>
    <property type="match status" value="1"/>
</dbReference>
<dbReference type="InterPro" id="IPR051942">
    <property type="entry name" value="DENN_domain_containing_2"/>
</dbReference>
<dbReference type="STRING" id="126957.T1IZY6"/>
<organism evidence="3 4">
    <name type="scientific">Strigamia maritima</name>
    <name type="common">European centipede</name>
    <name type="synonym">Geophilus maritimus</name>
    <dbReference type="NCBI Taxonomy" id="126957"/>
    <lineage>
        <taxon>Eukaryota</taxon>
        <taxon>Metazoa</taxon>
        <taxon>Ecdysozoa</taxon>
        <taxon>Arthropoda</taxon>
        <taxon>Myriapoda</taxon>
        <taxon>Chilopoda</taxon>
        <taxon>Pleurostigmophora</taxon>
        <taxon>Geophilomorpha</taxon>
        <taxon>Linotaeniidae</taxon>
        <taxon>Strigamia</taxon>
    </lineage>
</organism>
<dbReference type="Gene3D" id="3.30.450.200">
    <property type="match status" value="1"/>
</dbReference>
<dbReference type="Proteomes" id="UP000014500">
    <property type="component" value="Unassembled WGS sequence"/>
</dbReference>
<dbReference type="OMA" id="CEDINRS"/>
<sequence>MLIQIQNSMGSKSKVKALLGKFESRLDEYIEEPQTPVQNVMKLHSDEEKLTVSERKQKFQKQISDTRLYEPKKTITAALSYQAESIKDKNQVSKQCKLRRNLPVTTRKPSFSPILVQRRVDKTVEMEENGTNSEKIVEKVKEIDEKMTKKPEIVGTTSVMSTNGSQHSTLIENGCKSSTFNKLTFQTAAQKPVLSTTRKTHILSVSTMVEALEEMAKSPLPPGAPPAKPPRTFAHDTYVAQKASKVKIQEHIYESVERVRNKCVNDGKPSVETENRQVLKNGNNSKQRLEPYAVSDIYKDGKGRKLSFPSVPKRRSHFFVDNVNITENNEGKLVRCFSDEHVYDEPYIEPGSLKSYNSDETLVLNNIIYDRINCETSKDDEGLHYSSTPILNLRRSVSSRTKSITNWPTFKKNPKNAIKKPKTAREIVSRSFSSVRRRPYSCDPGAARRSSSEDDSGDSDNELSRNELEKRIIYMRTVSRASSVKLDRRHLSDPAVPRLFDCVLIINLRDSESSVGYDPYVKLSYPMEYSGSDPVACPALRFCFPDSEFWKPSTTGESYTFVLTNQRGDRTYGYCRRIKPEDAPVSLPVVYCILSPVLSFRFYTRILYELECRHGSPDAEIKSFLDTLHHCRMPRPGHSIRMSISQTNSREEIQRPSDLISDDIGIEHLLKTLDISNLVKIFASLLLERRVVMYSSSLTHLSRCVHSFVAFLYPFVWQHTFIPVLPSVAIDIIGSPTPFLVGILSHFVSKLRDVPLDAGDPVLMVDLDHNRLFHETGDEDKVIPKKIQKGLTLALKVAKSGHETSVLATEAFIRLFVETVGHYDNFFVVQQDGKKVFERDSFLTAVDSHSITTFLQWFTETQMFNCFIDTLTEDNTVAYASFDKRIQEFREEINAPQTLGRNFKDLGKKVKTLGERLIGLKTIDKNKTNS</sequence>
<dbReference type="PANTHER" id="PTHR15288:SF0">
    <property type="entry name" value="UDENN DOMAIN-CONTAINING PROTEIN"/>
    <property type="match status" value="1"/>
</dbReference>
<evidence type="ECO:0000313" key="3">
    <source>
        <dbReference type="EnsemblMetazoa" id="SMAR006825-PA"/>
    </source>
</evidence>
<dbReference type="SMART" id="SM00800">
    <property type="entry name" value="uDENN"/>
    <property type="match status" value="1"/>
</dbReference>
<dbReference type="Pfam" id="PF03455">
    <property type="entry name" value="dDENN"/>
    <property type="match status" value="1"/>
</dbReference>
<protein>
    <recommendedName>
        <fullName evidence="2">UDENN domain-containing protein</fullName>
    </recommendedName>
</protein>
<accession>T1IZY6</accession>
<feature type="compositionally biased region" description="Basic residues" evidence="1">
    <location>
        <begin position="412"/>
        <end position="422"/>
    </location>
</feature>
<dbReference type="eggNOG" id="KOG3569">
    <property type="taxonomic scope" value="Eukaryota"/>
</dbReference>
<feature type="region of interest" description="Disordered" evidence="1">
    <location>
        <begin position="405"/>
        <end position="463"/>
    </location>
</feature>
<dbReference type="AlphaFoldDB" id="T1IZY6"/>
<dbReference type="SMART" id="SM00801">
    <property type="entry name" value="dDENN"/>
    <property type="match status" value="1"/>
</dbReference>
<dbReference type="InterPro" id="IPR037516">
    <property type="entry name" value="Tripartite_DENN"/>
</dbReference>
<dbReference type="EnsemblMetazoa" id="SMAR006825-RA">
    <property type="protein sequence ID" value="SMAR006825-PA"/>
    <property type="gene ID" value="SMAR006825"/>
</dbReference>
<dbReference type="InterPro" id="IPR005112">
    <property type="entry name" value="dDENN_dom"/>
</dbReference>
<dbReference type="InterPro" id="IPR043153">
    <property type="entry name" value="DENN_C"/>
</dbReference>
<dbReference type="Gene3D" id="3.40.50.11500">
    <property type="match status" value="1"/>
</dbReference>
<dbReference type="Pfam" id="PF02141">
    <property type="entry name" value="DENN"/>
    <property type="match status" value="1"/>
</dbReference>
<dbReference type="PROSITE" id="PS50211">
    <property type="entry name" value="DENN"/>
    <property type="match status" value="1"/>
</dbReference>
<keyword evidence="4" id="KW-1185">Reference proteome</keyword>
<dbReference type="InterPro" id="IPR005113">
    <property type="entry name" value="uDENN_dom"/>
</dbReference>